<proteinExistence type="predicted"/>
<evidence type="ECO:0000313" key="2">
    <source>
        <dbReference type="EMBL" id="OGC51965.1"/>
    </source>
</evidence>
<evidence type="ECO:0000313" key="3">
    <source>
        <dbReference type="Proteomes" id="UP000177371"/>
    </source>
</evidence>
<sequence length="73" mass="7699">MVYILFNPLEVRRTMKYLGFVWLLLWELLVGLAAKTAGGLLGILLFFVLGGAGLAVAFLVAIAAAGSTHPPGV</sequence>
<keyword evidence="1" id="KW-0472">Membrane</keyword>
<gene>
    <name evidence="2" type="ORF">A2W32_02045</name>
</gene>
<protein>
    <submittedName>
        <fullName evidence="2">Uncharacterized protein</fullName>
    </submittedName>
</protein>
<dbReference type="AlphaFoldDB" id="A0A1F4V464"/>
<dbReference type="EMBL" id="MEUT01000007">
    <property type="protein sequence ID" value="OGC51965.1"/>
    <property type="molecule type" value="Genomic_DNA"/>
</dbReference>
<feature type="transmembrane region" description="Helical" evidence="1">
    <location>
        <begin position="43"/>
        <end position="65"/>
    </location>
</feature>
<name>A0A1F4V464_UNCKA</name>
<reference evidence="2 3" key="1">
    <citation type="journal article" date="2016" name="Nat. Commun.">
        <title>Thousands of microbial genomes shed light on interconnected biogeochemical processes in an aquifer system.</title>
        <authorList>
            <person name="Anantharaman K."/>
            <person name="Brown C.T."/>
            <person name="Hug L.A."/>
            <person name="Sharon I."/>
            <person name="Castelle C.J."/>
            <person name="Probst A.J."/>
            <person name="Thomas B.C."/>
            <person name="Singh A."/>
            <person name="Wilkins M.J."/>
            <person name="Karaoz U."/>
            <person name="Brodie E.L."/>
            <person name="Williams K.H."/>
            <person name="Hubbard S.S."/>
            <person name="Banfield J.F."/>
        </authorList>
    </citation>
    <scope>NUCLEOTIDE SEQUENCE [LARGE SCALE GENOMIC DNA]</scope>
</reference>
<keyword evidence="1" id="KW-1133">Transmembrane helix</keyword>
<dbReference type="Proteomes" id="UP000177371">
    <property type="component" value="Unassembled WGS sequence"/>
</dbReference>
<organism evidence="2 3">
    <name type="scientific">candidate division WWE3 bacterium RBG_16_37_10</name>
    <dbReference type="NCBI Taxonomy" id="1802610"/>
    <lineage>
        <taxon>Bacteria</taxon>
        <taxon>Katanobacteria</taxon>
    </lineage>
</organism>
<comment type="caution">
    <text evidence="2">The sequence shown here is derived from an EMBL/GenBank/DDBJ whole genome shotgun (WGS) entry which is preliminary data.</text>
</comment>
<keyword evidence="1" id="KW-0812">Transmembrane</keyword>
<accession>A0A1F4V464</accession>
<evidence type="ECO:0000256" key="1">
    <source>
        <dbReference type="SAM" id="Phobius"/>
    </source>
</evidence>